<sequence length="166" mass="18578">MEKYLFGFTNLDLRRLAFQLAERNGLQHPFKNGCVGKDWVNSFLRRHQDLSLRKPESTFAQVKNETRAIGWCITRDMICPPTGSRSSLSFRMLLTTAMKCEFDSRMGKMVSQSQFTMLLGNAFIKSATVGRHVFTDVDFLPSATTARALNDSPFPATGSSRAGPTS</sequence>
<comment type="caution">
    <text evidence="1">The sequence shown here is derived from an EMBL/GenBank/DDBJ whole genome shotgun (WGS) entry which is preliminary data.</text>
</comment>
<evidence type="ECO:0008006" key="3">
    <source>
        <dbReference type="Google" id="ProtNLM"/>
    </source>
</evidence>
<proteinExistence type="predicted"/>
<keyword evidence="2" id="KW-1185">Reference proteome</keyword>
<name>A0A8K0G3W4_IGNLU</name>
<organism evidence="1 2">
    <name type="scientific">Ignelater luminosus</name>
    <name type="common">Cucubano</name>
    <name type="synonym">Pyrophorus luminosus</name>
    <dbReference type="NCBI Taxonomy" id="2038154"/>
    <lineage>
        <taxon>Eukaryota</taxon>
        <taxon>Metazoa</taxon>
        <taxon>Ecdysozoa</taxon>
        <taxon>Arthropoda</taxon>
        <taxon>Hexapoda</taxon>
        <taxon>Insecta</taxon>
        <taxon>Pterygota</taxon>
        <taxon>Neoptera</taxon>
        <taxon>Endopterygota</taxon>
        <taxon>Coleoptera</taxon>
        <taxon>Polyphaga</taxon>
        <taxon>Elateriformia</taxon>
        <taxon>Elateroidea</taxon>
        <taxon>Elateridae</taxon>
        <taxon>Agrypninae</taxon>
        <taxon>Pyrophorini</taxon>
        <taxon>Ignelater</taxon>
    </lineage>
</organism>
<dbReference type="AlphaFoldDB" id="A0A8K0G3W4"/>
<feature type="non-terminal residue" evidence="1">
    <location>
        <position position="1"/>
    </location>
</feature>
<accession>A0A8K0G3W4</accession>
<protein>
    <recommendedName>
        <fullName evidence="3">HTH CENPB-type domain-containing protein</fullName>
    </recommendedName>
</protein>
<dbReference type="Proteomes" id="UP000801492">
    <property type="component" value="Unassembled WGS sequence"/>
</dbReference>
<reference evidence="1" key="1">
    <citation type="submission" date="2019-08" db="EMBL/GenBank/DDBJ databases">
        <title>The genome of the North American firefly Photinus pyralis.</title>
        <authorList>
            <consortium name="Photinus pyralis genome working group"/>
            <person name="Fallon T.R."/>
            <person name="Sander Lower S.E."/>
            <person name="Weng J.-K."/>
        </authorList>
    </citation>
    <scope>NUCLEOTIDE SEQUENCE</scope>
    <source>
        <strain evidence="1">TRF0915ILg1</strain>
        <tissue evidence="1">Whole body</tissue>
    </source>
</reference>
<dbReference type="EMBL" id="VTPC01083370">
    <property type="protein sequence ID" value="KAF2887472.1"/>
    <property type="molecule type" value="Genomic_DNA"/>
</dbReference>
<gene>
    <name evidence="1" type="ORF">ILUMI_18701</name>
</gene>
<dbReference type="OrthoDB" id="6754776at2759"/>
<evidence type="ECO:0000313" key="1">
    <source>
        <dbReference type="EMBL" id="KAF2887472.1"/>
    </source>
</evidence>
<evidence type="ECO:0000313" key="2">
    <source>
        <dbReference type="Proteomes" id="UP000801492"/>
    </source>
</evidence>